<name>A0A835I6D1_9MAGN</name>
<comment type="similarity">
    <text evidence="2">Belongs to the misato family.</text>
</comment>
<dbReference type="InterPro" id="IPR049942">
    <property type="entry name" value="DML1/Misato"/>
</dbReference>
<dbReference type="EMBL" id="JADFTS010000004">
    <property type="protein sequence ID" value="KAF9611429.1"/>
    <property type="molecule type" value="Genomic_DNA"/>
</dbReference>
<keyword evidence="3" id="KW-0496">Mitochondrion</keyword>
<dbReference type="InterPro" id="IPR036525">
    <property type="entry name" value="Tubulin/FtsZ_GTPase_sf"/>
</dbReference>
<dbReference type="Pfam" id="PF10644">
    <property type="entry name" value="Misat_Tub_SegII"/>
    <property type="match status" value="1"/>
</dbReference>
<feature type="domain" description="Misato Segment II tubulin-like" evidence="4">
    <location>
        <begin position="2"/>
        <end position="122"/>
    </location>
</feature>
<reference evidence="6 7" key="1">
    <citation type="submission" date="2020-10" db="EMBL/GenBank/DDBJ databases">
        <title>The Coptis chinensis genome and diversification of protoberbering-type alkaloids.</title>
        <authorList>
            <person name="Wang B."/>
            <person name="Shu S."/>
            <person name="Song C."/>
            <person name="Liu Y."/>
        </authorList>
    </citation>
    <scope>NUCLEOTIDE SEQUENCE [LARGE SCALE GENOMIC DNA]</scope>
    <source>
        <strain evidence="6">HL-2020</strain>
        <tissue evidence="6">Leaf</tissue>
    </source>
</reference>
<protein>
    <submittedName>
        <fullName evidence="6">Uncharacterized protein</fullName>
    </submittedName>
</protein>
<evidence type="ECO:0000259" key="4">
    <source>
        <dbReference type="Pfam" id="PF10644"/>
    </source>
</evidence>
<keyword evidence="7" id="KW-1185">Reference proteome</keyword>
<comment type="subcellular location">
    <subcellularLocation>
        <location evidence="1">Mitochondrion</location>
    </subcellularLocation>
</comment>
<gene>
    <name evidence="6" type="ORF">IFM89_032098</name>
</gene>
<organism evidence="6 7">
    <name type="scientific">Coptis chinensis</name>
    <dbReference type="NCBI Taxonomy" id="261450"/>
    <lineage>
        <taxon>Eukaryota</taxon>
        <taxon>Viridiplantae</taxon>
        <taxon>Streptophyta</taxon>
        <taxon>Embryophyta</taxon>
        <taxon>Tracheophyta</taxon>
        <taxon>Spermatophyta</taxon>
        <taxon>Magnoliopsida</taxon>
        <taxon>Ranunculales</taxon>
        <taxon>Ranunculaceae</taxon>
        <taxon>Coptidoideae</taxon>
        <taxon>Coptis</taxon>
    </lineage>
</organism>
<dbReference type="Proteomes" id="UP000631114">
    <property type="component" value="Unassembled WGS sequence"/>
</dbReference>
<evidence type="ECO:0000313" key="6">
    <source>
        <dbReference type="EMBL" id="KAF9611429.1"/>
    </source>
</evidence>
<dbReference type="SUPFAM" id="SSF52490">
    <property type="entry name" value="Tubulin nucleotide-binding domain-like"/>
    <property type="match status" value="1"/>
</dbReference>
<dbReference type="Pfam" id="PF14881">
    <property type="entry name" value="Tubulin_3"/>
    <property type="match status" value="1"/>
</dbReference>
<evidence type="ECO:0000259" key="5">
    <source>
        <dbReference type="Pfam" id="PF14881"/>
    </source>
</evidence>
<evidence type="ECO:0000256" key="3">
    <source>
        <dbReference type="ARBA" id="ARBA00023128"/>
    </source>
</evidence>
<dbReference type="InterPro" id="IPR029209">
    <property type="entry name" value="DML1/Misato_tubulin"/>
</dbReference>
<dbReference type="GO" id="GO:0007005">
    <property type="term" value="P:mitochondrion organization"/>
    <property type="evidence" value="ECO:0007669"/>
    <property type="project" value="InterPro"/>
</dbReference>
<dbReference type="AlphaFoldDB" id="A0A835I6D1"/>
<sequence>MREVVTIQVGDFANFIGSHFWNFQDELLGLAQDPNADPVFKNHSLDSDVFYRSGETQQGSLTYTPRLLSIGLQASLGSLSSLGSLYSDSSSYDPSCVATWTGNVDTLVSRPYKKNLFLQSLYKEGSDQSTTTSDVNEIKDEDLVGSLENDVQYWTDFSKVHYHPQSLYQVKGQFTDVQEFDNYGIGKDVFSEGQCGEEMNDRLRFFVEECDHVQGIQFVLDDSGGFSSVAADFLENIADEYANTPVLLYSARSPGTFMNPLNQKRSVSRYLHDAVSFSRLSSLCKLIVPIGLPSLSRSMASSFLCIKEEKAFHCSAVYAAALHSLSIPFRMGQPGPTVDSEFATGAVDINELVRMLTGQGRQNMVAILDVAMPAPPLTGVQNQHRFLEGLHSLTPEIAANVEDLQAIELMAVLGALHSGGTLASISEVKDSIVANYEDSVRSPRFHHLSASLCPLPVPLPFPSIFGNRVGQKGELLDGTTSGSKPRGSLDVHSVPMAARLRSSNAVLPFIEKRLGHLRKFGIERGAAGSQLLRSWGFEKDEGFGHILESCTRSCLLTQGGSSGLNHKMFLFIILPHGYMRSWEMFLFIILPHGYMRS</sequence>
<evidence type="ECO:0000256" key="1">
    <source>
        <dbReference type="ARBA" id="ARBA00004173"/>
    </source>
</evidence>
<feature type="domain" description="DML1/Misato tubulin" evidence="5">
    <location>
        <begin position="149"/>
        <end position="330"/>
    </location>
</feature>
<dbReference type="OrthoDB" id="271881at2759"/>
<evidence type="ECO:0000256" key="2">
    <source>
        <dbReference type="ARBA" id="ARBA00008507"/>
    </source>
</evidence>
<evidence type="ECO:0000313" key="7">
    <source>
        <dbReference type="Proteomes" id="UP000631114"/>
    </source>
</evidence>
<dbReference type="Gene3D" id="3.40.50.1440">
    <property type="entry name" value="Tubulin/FtsZ, GTPase domain"/>
    <property type="match status" value="1"/>
</dbReference>
<dbReference type="InterPro" id="IPR019605">
    <property type="entry name" value="Misato_II_tubulin-like"/>
</dbReference>
<comment type="caution">
    <text evidence="6">The sequence shown here is derived from an EMBL/GenBank/DDBJ whole genome shotgun (WGS) entry which is preliminary data.</text>
</comment>
<dbReference type="PANTHER" id="PTHR13391">
    <property type="entry name" value="MITOCHONDRIAL DISTRIBUTION REGULATOR MISATO"/>
    <property type="match status" value="1"/>
</dbReference>
<dbReference type="CDD" id="cd06060">
    <property type="entry name" value="misato"/>
    <property type="match status" value="1"/>
</dbReference>
<dbReference type="PANTHER" id="PTHR13391:SF0">
    <property type="entry name" value="PROTEIN MISATO HOMOLOG 1"/>
    <property type="match status" value="1"/>
</dbReference>
<accession>A0A835I6D1</accession>
<proteinExistence type="inferred from homology"/>
<dbReference type="GO" id="GO:0005739">
    <property type="term" value="C:mitochondrion"/>
    <property type="evidence" value="ECO:0007669"/>
    <property type="project" value="UniProtKB-SubCell"/>
</dbReference>